<dbReference type="Proteomes" id="UP000823661">
    <property type="component" value="Unassembled WGS sequence"/>
</dbReference>
<dbReference type="GO" id="GO:0016020">
    <property type="term" value="C:membrane"/>
    <property type="evidence" value="ECO:0007669"/>
    <property type="project" value="TreeGrafter"/>
</dbReference>
<dbReference type="InterPro" id="IPR020904">
    <property type="entry name" value="Sc_DH/Rdtase_CS"/>
</dbReference>
<evidence type="ECO:0000313" key="5">
    <source>
        <dbReference type="EMBL" id="MBO8451625.1"/>
    </source>
</evidence>
<protein>
    <submittedName>
        <fullName evidence="5">SDR family oxidoreductase</fullName>
    </submittedName>
</protein>
<comment type="caution">
    <text evidence="5">The sequence shown here is derived from an EMBL/GenBank/DDBJ whole genome shotgun (WGS) entry which is preliminary data.</text>
</comment>
<proteinExistence type="inferred from homology"/>
<evidence type="ECO:0000313" key="6">
    <source>
        <dbReference type="Proteomes" id="UP000823661"/>
    </source>
</evidence>
<name>A0A9D9ES13_9BACT</name>
<dbReference type="SMART" id="SM00822">
    <property type="entry name" value="PKS_KR"/>
    <property type="match status" value="1"/>
</dbReference>
<dbReference type="EMBL" id="JADIMI010000016">
    <property type="protein sequence ID" value="MBO8451625.1"/>
    <property type="molecule type" value="Genomic_DNA"/>
</dbReference>
<feature type="domain" description="Ketoreductase" evidence="4">
    <location>
        <begin position="9"/>
        <end position="188"/>
    </location>
</feature>
<organism evidence="5 6">
    <name type="scientific">Candidatus Cryptobacteroides intestinavium</name>
    <dbReference type="NCBI Taxonomy" id="2840766"/>
    <lineage>
        <taxon>Bacteria</taxon>
        <taxon>Pseudomonadati</taxon>
        <taxon>Bacteroidota</taxon>
        <taxon>Bacteroidia</taxon>
        <taxon>Bacteroidales</taxon>
        <taxon>Candidatus Cryptobacteroides</taxon>
    </lineage>
</organism>
<dbReference type="PRINTS" id="PR00081">
    <property type="entry name" value="GDHRDH"/>
</dbReference>
<sequence length="273" mass="30065">MKKDFFRGKVIVITGASSGIGLASARLFASLGARLSLAARSIDRLEAEAASLTSSGDILCVRTDVSREEDCRNLIEKTVERFGRIDILVNNAGVSMRAMFRDLDLGVIKTLMDVNFWGTVYCTKYALPYLLESKGSVVGVISIAGYAGLPGRTGYSSSKYAIRGFLDTLRIEHLYDGLHVMVFAPGFTASNVRNAALTADGSRQGKTPRDEGKMMTAEKVAEYMARGLERRKSEMILTPIGKLTVFMHNILPRLTDRLEFSYMAKEPDSPFHK</sequence>
<reference evidence="5" key="2">
    <citation type="journal article" date="2021" name="PeerJ">
        <title>Extensive microbial diversity within the chicken gut microbiome revealed by metagenomics and culture.</title>
        <authorList>
            <person name="Gilroy R."/>
            <person name="Ravi A."/>
            <person name="Getino M."/>
            <person name="Pursley I."/>
            <person name="Horton D.L."/>
            <person name="Alikhan N.F."/>
            <person name="Baker D."/>
            <person name="Gharbi K."/>
            <person name="Hall N."/>
            <person name="Watson M."/>
            <person name="Adriaenssens E.M."/>
            <person name="Foster-Nyarko E."/>
            <person name="Jarju S."/>
            <person name="Secka A."/>
            <person name="Antonio M."/>
            <person name="Oren A."/>
            <person name="Chaudhuri R.R."/>
            <person name="La Ragione R."/>
            <person name="Hildebrand F."/>
            <person name="Pallen M.J."/>
        </authorList>
    </citation>
    <scope>NUCLEOTIDE SEQUENCE</scope>
    <source>
        <strain evidence="5">B1-20833</strain>
    </source>
</reference>
<comment type="similarity">
    <text evidence="1 3">Belongs to the short-chain dehydrogenases/reductases (SDR) family.</text>
</comment>
<reference evidence="5" key="1">
    <citation type="submission" date="2020-10" db="EMBL/GenBank/DDBJ databases">
        <authorList>
            <person name="Gilroy R."/>
        </authorList>
    </citation>
    <scope>NUCLEOTIDE SEQUENCE</scope>
    <source>
        <strain evidence="5">B1-20833</strain>
    </source>
</reference>
<dbReference type="PANTHER" id="PTHR44196">
    <property type="entry name" value="DEHYDROGENASE/REDUCTASE SDR FAMILY MEMBER 7B"/>
    <property type="match status" value="1"/>
</dbReference>
<dbReference type="SUPFAM" id="SSF51735">
    <property type="entry name" value="NAD(P)-binding Rossmann-fold domains"/>
    <property type="match status" value="1"/>
</dbReference>
<dbReference type="AlphaFoldDB" id="A0A9D9ES13"/>
<dbReference type="PRINTS" id="PR00080">
    <property type="entry name" value="SDRFAMILY"/>
</dbReference>
<dbReference type="InterPro" id="IPR036291">
    <property type="entry name" value="NAD(P)-bd_dom_sf"/>
</dbReference>
<dbReference type="PROSITE" id="PS00061">
    <property type="entry name" value="ADH_SHORT"/>
    <property type="match status" value="1"/>
</dbReference>
<dbReference type="PANTHER" id="PTHR44196:SF1">
    <property type="entry name" value="DEHYDROGENASE_REDUCTASE SDR FAMILY MEMBER 7B"/>
    <property type="match status" value="1"/>
</dbReference>
<dbReference type="Gene3D" id="3.40.50.720">
    <property type="entry name" value="NAD(P)-binding Rossmann-like Domain"/>
    <property type="match status" value="1"/>
</dbReference>
<dbReference type="GO" id="GO:0016491">
    <property type="term" value="F:oxidoreductase activity"/>
    <property type="evidence" value="ECO:0007669"/>
    <property type="project" value="UniProtKB-KW"/>
</dbReference>
<keyword evidence="2" id="KW-0560">Oxidoreductase</keyword>
<dbReference type="NCBIfam" id="NF004825">
    <property type="entry name" value="PRK06181.1"/>
    <property type="match status" value="1"/>
</dbReference>
<dbReference type="InterPro" id="IPR002347">
    <property type="entry name" value="SDR_fam"/>
</dbReference>
<accession>A0A9D9ES13</accession>
<dbReference type="Pfam" id="PF00106">
    <property type="entry name" value="adh_short"/>
    <property type="match status" value="1"/>
</dbReference>
<evidence type="ECO:0000256" key="1">
    <source>
        <dbReference type="ARBA" id="ARBA00006484"/>
    </source>
</evidence>
<gene>
    <name evidence="5" type="ORF">IAC06_01905</name>
</gene>
<evidence type="ECO:0000259" key="4">
    <source>
        <dbReference type="SMART" id="SM00822"/>
    </source>
</evidence>
<evidence type="ECO:0000256" key="2">
    <source>
        <dbReference type="ARBA" id="ARBA00023002"/>
    </source>
</evidence>
<evidence type="ECO:0000256" key="3">
    <source>
        <dbReference type="RuleBase" id="RU000363"/>
    </source>
</evidence>
<dbReference type="InterPro" id="IPR057326">
    <property type="entry name" value="KR_dom"/>
</dbReference>